<feature type="domain" description="C3H1-type" evidence="7">
    <location>
        <begin position="34"/>
        <end position="61"/>
    </location>
</feature>
<feature type="domain" description="C3H1-type" evidence="7">
    <location>
        <begin position="62"/>
        <end position="81"/>
    </location>
</feature>
<evidence type="ECO:0000259" key="8">
    <source>
        <dbReference type="PROSITE" id="PS50918"/>
    </source>
</evidence>
<comment type="subcellular location">
    <subcellularLocation>
        <location evidence="1">Nucleus</location>
    </subcellularLocation>
</comment>
<comment type="pathway">
    <text evidence="2">Protein modification; protein ubiquitination.</text>
</comment>
<dbReference type="PROSITE" id="PS50918">
    <property type="entry name" value="WWE"/>
    <property type="match status" value="2"/>
</dbReference>
<dbReference type="GO" id="GO:0005634">
    <property type="term" value="C:nucleus"/>
    <property type="evidence" value="ECO:0007669"/>
    <property type="project" value="UniProtKB-SubCell"/>
</dbReference>
<dbReference type="UniPathway" id="UPA00143"/>
<keyword evidence="3" id="KW-0539">Nucleus</keyword>
<keyword evidence="5" id="KW-0862">Zinc</keyword>
<keyword evidence="5" id="KW-0863">Zinc-finger</keyword>
<dbReference type="EMBL" id="VFJC01000019">
    <property type="protein sequence ID" value="KAB5542150.1"/>
    <property type="molecule type" value="Genomic_DNA"/>
</dbReference>
<dbReference type="SUPFAM" id="SSF117839">
    <property type="entry name" value="WWE domain"/>
    <property type="match status" value="2"/>
</dbReference>
<evidence type="ECO:0000313" key="9">
    <source>
        <dbReference type="EMBL" id="KAB5542150.1"/>
    </source>
</evidence>
<gene>
    <name evidence="9" type="ORF">PHYPO_G00088150</name>
</gene>
<dbReference type="Pfam" id="PF02825">
    <property type="entry name" value="WWE"/>
    <property type="match status" value="2"/>
</dbReference>
<dbReference type="PANTHER" id="PTHR45740:SF14">
    <property type="entry name" value="NOVEL PROTEIN"/>
    <property type="match status" value="1"/>
</dbReference>
<feature type="zinc finger region" description="C3H1-type" evidence="5">
    <location>
        <begin position="34"/>
        <end position="61"/>
    </location>
</feature>
<feature type="region of interest" description="Disordered" evidence="6">
    <location>
        <begin position="81"/>
        <end position="122"/>
    </location>
</feature>
<dbReference type="OrthoDB" id="20729at2759"/>
<evidence type="ECO:0000259" key="7">
    <source>
        <dbReference type="PROSITE" id="PS50103"/>
    </source>
</evidence>
<evidence type="ECO:0000256" key="3">
    <source>
        <dbReference type="ARBA" id="ARBA00023242"/>
    </source>
</evidence>
<dbReference type="Proteomes" id="UP000327468">
    <property type="component" value="Chromosome 18"/>
</dbReference>
<keyword evidence="10" id="KW-1185">Reference proteome</keyword>
<reference evidence="9 10" key="1">
    <citation type="submission" date="2019-06" db="EMBL/GenBank/DDBJ databases">
        <title>A chromosome-scale genome assembly of the striped catfish, Pangasianodon hypophthalmus.</title>
        <authorList>
            <person name="Wen M."/>
            <person name="Zahm M."/>
            <person name="Roques C."/>
            <person name="Cabau C."/>
            <person name="Klopp C."/>
            <person name="Donnadieu C."/>
            <person name="Jouanno E."/>
            <person name="Avarre J.-C."/>
            <person name="Campet M."/>
            <person name="Ha T.T.T."/>
            <person name="Dugue R."/>
            <person name="Lampietro C."/>
            <person name="Louis A."/>
            <person name="Herpin A."/>
            <person name="Echchiki A."/>
            <person name="Berthelot C."/>
            <person name="Parey E."/>
            <person name="Roest-Crollius H."/>
            <person name="Braasch I."/>
            <person name="Postlethwait J."/>
            <person name="Bobe J."/>
            <person name="Montfort J."/>
            <person name="Bouchez O."/>
            <person name="Begum T."/>
            <person name="Schartl M."/>
            <person name="Guiguen Y."/>
        </authorList>
    </citation>
    <scope>NUCLEOTIDE SEQUENCE [LARGE SCALE GENOMIC DNA]</scope>
    <source>
        <strain evidence="9 10">Indonesia</strain>
        <tissue evidence="9">Blood</tissue>
    </source>
</reference>
<keyword evidence="5" id="KW-0479">Metal-binding</keyword>
<dbReference type="InterPro" id="IPR051712">
    <property type="entry name" value="ARTD-AVP"/>
</dbReference>
<comment type="caution">
    <text evidence="9">The sequence shown here is derived from an EMBL/GenBank/DDBJ whole genome shotgun (WGS) entry which is preliminary data.</text>
</comment>
<evidence type="ECO:0000256" key="6">
    <source>
        <dbReference type="SAM" id="MobiDB-lite"/>
    </source>
</evidence>
<accession>A0A5N5LHH7</accession>
<dbReference type="SMART" id="SM00356">
    <property type="entry name" value="ZnF_C3H1"/>
    <property type="match status" value="2"/>
</dbReference>
<evidence type="ECO:0000256" key="2">
    <source>
        <dbReference type="ARBA" id="ARBA00004906"/>
    </source>
</evidence>
<dbReference type="GO" id="GO:0016567">
    <property type="term" value="P:protein ubiquitination"/>
    <property type="evidence" value="ECO:0007669"/>
    <property type="project" value="UniProtKB-UniPathway"/>
</dbReference>
<dbReference type="InterPro" id="IPR037197">
    <property type="entry name" value="WWE_dom_sf"/>
</dbReference>
<dbReference type="PANTHER" id="PTHR45740">
    <property type="entry name" value="POLY [ADP-RIBOSE] POLYMERASE"/>
    <property type="match status" value="1"/>
</dbReference>
<dbReference type="SMART" id="SM00678">
    <property type="entry name" value="WWE"/>
    <property type="match status" value="2"/>
</dbReference>
<dbReference type="InterPro" id="IPR018123">
    <property type="entry name" value="WWE-dom_subgr"/>
</dbReference>
<evidence type="ECO:0000256" key="4">
    <source>
        <dbReference type="ARBA" id="ARBA00024347"/>
    </source>
</evidence>
<feature type="domain" description="WWE" evidence="8">
    <location>
        <begin position="280"/>
        <end position="364"/>
    </location>
</feature>
<evidence type="ECO:0000256" key="5">
    <source>
        <dbReference type="PROSITE-ProRule" id="PRU00723"/>
    </source>
</evidence>
<dbReference type="InterPro" id="IPR004170">
    <property type="entry name" value="WWE_dom"/>
</dbReference>
<dbReference type="GO" id="GO:0003950">
    <property type="term" value="F:NAD+ poly-ADP-ribosyltransferase activity"/>
    <property type="evidence" value="ECO:0007669"/>
    <property type="project" value="TreeGrafter"/>
</dbReference>
<dbReference type="PROSITE" id="PS50103">
    <property type="entry name" value="ZF_C3H1"/>
    <property type="match status" value="2"/>
</dbReference>
<feature type="zinc finger region" description="C3H1-type" evidence="5">
    <location>
        <begin position="62"/>
        <end position="81"/>
    </location>
</feature>
<organism evidence="9 10">
    <name type="scientific">Pangasianodon hypophthalmus</name>
    <name type="common">Striped catfish</name>
    <name type="synonym">Helicophagus hypophthalmus</name>
    <dbReference type="NCBI Taxonomy" id="310915"/>
    <lineage>
        <taxon>Eukaryota</taxon>
        <taxon>Metazoa</taxon>
        <taxon>Chordata</taxon>
        <taxon>Craniata</taxon>
        <taxon>Vertebrata</taxon>
        <taxon>Euteleostomi</taxon>
        <taxon>Actinopterygii</taxon>
        <taxon>Neopterygii</taxon>
        <taxon>Teleostei</taxon>
        <taxon>Ostariophysi</taxon>
        <taxon>Siluriformes</taxon>
        <taxon>Pangasiidae</taxon>
        <taxon>Pangasianodon</taxon>
    </lineage>
</organism>
<evidence type="ECO:0000313" key="10">
    <source>
        <dbReference type="Proteomes" id="UP000327468"/>
    </source>
</evidence>
<dbReference type="Gene3D" id="3.30.720.50">
    <property type="match status" value="2"/>
</dbReference>
<dbReference type="GO" id="GO:0008270">
    <property type="term" value="F:zinc ion binding"/>
    <property type="evidence" value="ECO:0007669"/>
    <property type="project" value="UniProtKB-KW"/>
</dbReference>
<protein>
    <submittedName>
        <fullName evidence="9">Uncharacterized protein</fullName>
    </submittedName>
</protein>
<dbReference type="AlphaFoldDB" id="A0A5N5LHH7"/>
<sequence>MASNYEDVSDKSVSDFSDTDTDSQSNFDSDSDSASPQQVCIYYNKGHCRKGTKCPDLHVCKYSLKGNCRYGASCRRSHIASPNCPSAQTNQEKRSRGRKTQSHRERSRSSSSDSDTDRSKPYRWQLDLGNGWEDVANDYVLEAQFSRPNTKGIRIYNTPCGALSIDFTSMRILKKGNLRVRRKGSRHSDWLWYYRGDHGWYLYGKKDAKGNVSPVSSTKLESEFQKDPRGTVHFTINSTNYEIRFKNMHQKNLSTGHNRRIRRRPKYVSPQVGGVNTVTNMFKSMWPSSSKKTPLWQFSGRGGNWHSFTVRDSCSVSSADIEAEFQRNPQGSMHFTANGDQYTLNFSRMIQTNQRTQATRNIRRVKQ</sequence>
<proteinExistence type="inferred from homology"/>
<name>A0A5N5LHH7_PANHP</name>
<feature type="region of interest" description="Disordered" evidence="6">
    <location>
        <begin position="1"/>
        <end position="35"/>
    </location>
</feature>
<dbReference type="Pfam" id="PF23466">
    <property type="entry name" value="WWE_4"/>
    <property type="match status" value="1"/>
</dbReference>
<evidence type="ECO:0000256" key="1">
    <source>
        <dbReference type="ARBA" id="ARBA00004123"/>
    </source>
</evidence>
<feature type="domain" description="WWE" evidence="8">
    <location>
        <begin position="177"/>
        <end position="263"/>
    </location>
</feature>
<dbReference type="InterPro" id="IPR000571">
    <property type="entry name" value="Znf_CCCH"/>
</dbReference>
<comment type="similarity">
    <text evidence="4">Belongs to the ARTD/PARP family.</text>
</comment>
<dbReference type="GO" id="GO:1990404">
    <property type="term" value="F:NAD+-protein mono-ADP-ribosyltransferase activity"/>
    <property type="evidence" value="ECO:0007669"/>
    <property type="project" value="TreeGrafter"/>
</dbReference>